<dbReference type="SUPFAM" id="SSF48431">
    <property type="entry name" value="Lipovitellin-phosvitin complex, superhelical domain"/>
    <property type="match status" value="1"/>
</dbReference>
<sequence>MDPAGEDTDGTIEAAAPDTWEAVRELFTLAPHLWPGSGNLMRDTTVGGDMVGGDKHVGIHLHTAQIARRHHLGPVPPKELEELAAVFEPTSRFDEALALLRQDRVLVLRGPQSSGRRATAWRMLHEHVPGRVATLDPGIDLRHLAEHLRPEWGNALCDPITTRDAPLRDVHLRAVRDRLHHDGGYLVVTVDLTADLDGIDPIVWEPPPARAVLRAHLRKLLSDQPPGECVRLLELPQTQTYISGAPAPREAAGFARLLAAHARGETTEDQLAAYGHAAVEATVDRWFGRGADPGLRDRAFLIALAVLDGSPYPLVAELGDDLYRELRTVEASDGATGLAVFATSPRQRLDMAHAEEYGGVVESPWGALPQRMVRFRDQHAWQAVLQHVWMSHPTARAPLLRWLSALGRDHRALVRIRTAVAAGVLAHSDPFTALDRLILPWAKSSRPADRQRAAWALCSAAEHGLHTVVWRLLHDWSLNGDEGRRWTATRAYAVLGGEVPEAALRDIEAMARTMSGGEESSLRSALAQTLETLLRGPASATVLEHLHHWSEGSGTVAELAITAFLRACQHREALREQRWWPALLRAMSTPAHAHVVALWRVALGDRRTSRAAQDRMREWVIWADNDIRVAEALAELMVELAVTEREADRLDYLLRTALTPERTEPAVARRLLEALRVAT</sequence>
<reference evidence="1 2" key="1">
    <citation type="submission" date="2020-07" db="EMBL/GenBank/DDBJ databases">
        <title>Sequencing the genomes of 1000 actinobacteria strains.</title>
        <authorList>
            <person name="Klenk H.-P."/>
        </authorList>
    </citation>
    <scope>NUCLEOTIDE SEQUENCE [LARGE SCALE GENOMIC DNA]</scope>
    <source>
        <strain evidence="1 2">DSM 42178</strain>
    </source>
</reference>
<gene>
    <name evidence="1" type="ORF">FHU37_002791</name>
</gene>
<evidence type="ECO:0000313" key="2">
    <source>
        <dbReference type="Proteomes" id="UP000567795"/>
    </source>
</evidence>
<evidence type="ECO:0000313" key="1">
    <source>
        <dbReference type="EMBL" id="NYI05848.1"/>
    </source>
</evidence>
<name>A0A853A5P4_9ACTN</name>
<keyword evidence="2" id="KW-1185">Reference proteome</keyword>
<accession>A0A853A5P4</accession>
<dbReference type="EMBL" id="JACBZD010000001">
    <property type="protein sequence ID" value="NYI05848.1"/>
    <property type="molecule type" value="Genomic_DNA"/>
</dbReference>
<dbReference type="Proteomes" id="UP000567795">
    <property type="component" value="Unassembled WGS sequence"/>
</dbReference>
<protein>
    <submittedName>
        <fullName evidence="1">Uncharacterized protein</fullName>
    </submittedName>
</protein>
<dbReference type="InterPro" id="IPR011030">
    <property type="entry name" value="Lipovitellin_superhlx_dom"/>
</dbReference>
<proteinExistence type="predicted"/>
<dbReference type="RefSeq" id="WP_179814508.1">
    <property type="nucleotide sequence ID" value="NZ_JACBZD010000001.1"/>
</dbReference>
<dbReference type="AlphaFoldDB" id="A0A853A5P4"/>
<organism evidence="1 2">
    <name type="scientific">Allostreptomyces psammosilenae</name>
    <dbReference type="NCBI Taxonomy" id="1892865"/>
    <lineage>
        <taxon>Bacteria</taxon>
        <taxon>Bacillati</taxon>
        <taxon>Actinomycetota</taxon>
        <taxon>Actinomycetes</taxon>
        <taxon>Kitasatosporales</taxon>
        <taxon>Streptomycetaceae</taxon>
        <taxon>Allostreptomyces</taxon>
    </lineage>
</organism>
<comment type="caution">
    <text evidence="1">The sequence shown here is derived from an EMBL/GenBank/DDBJ whole genome shotgun (WGS) entry which is preliminary data.</text>
</comment>